<accession>K9YZN8</accession>
<dbReference type="KEGG" id="dsl:Dacsa_3246"/>
<reference evidence="1" key="1">
    <citation type="submission" date="2012-04" db="EMBL/GenBank/DDBJ databases">
        <title>Finished genome of Dactylococcopsis salina PCC 8305.</title>
        <authorList>
            <consortium name="US DOE Joint Genome Institute"/>
            <person name="Gugger M."/>
            <person name="Coursin T."/>
            <person name="Rippka R."/>
            <person name="Tandeau De Marsac N."/>
            <person name="Huntemann M."/>
            <person name="Wei C.-L."/>
            <person name="Han J."/>
            <person name="Detter J.C."/>
            <person name="Han C."/>
            <person name="Tapia R."/>
            <person name="Daligault H."/>
            <person name="Chen A."/>
            <person name="Krypides N."/>
            <person name="Mavromatis K."/>
            <person name="Markowitz V."/>
            <person name="Szeto E."/>
            <person name="Ivanova N."/>
            <person name="Ovchinnikova G."/>
            <person name="Pagani I."/>
            <person name="Pati A."/>
            <person name="Goodwin L."/>
            <person name="Peters L."/>
            <person name="Pitluck S."/>
            <person name="Woyke T."/>
            <person name="Kerfeld C."/>
        </authorList>
    </citation>
    <scope>NUCLEOTIDE SEQUENCE [LARGE SCALE GENOMIC DNA]</scope>
    <source>
        <strain evidence="1">PCC 8305</strain>
    </source>
</reference>
<proteinExistence type="predicted"/>
<dbReference type="EMBL" id="CP003944">
    <property type="protein sequence ID" value="AFZ51765.1"/>
    <property type="molecule type" value="Genomic_DNA"/>
</dbReference>
<keyword evidence="2" id="KW-1185">Reference proteome</keyword>
<dbReference type="RefSeq" id="WP_015230742.1">
    <property type="nucleotide sequence ID" value="NC_019780.1"/>
</dbReference>
<evidence type="ECO:0000313" key="2">
    <source>
        <dbReference type="Proteomes" id="UP000010482"/>
    </source>
</evidence>
<dbReference type="InterPro" id="IPR018841">
    <property type="entry name" value="DUF2442"/>
</dbReference>
<organism evidence="1 2">
    <name type="scientific">Dactylococcopsis salina (strain PCC 8305)</name>
    <name type="common">Myxobactron salinum</name>
    <dbReference type="NCBI Taxonomy" id="13035"/>
    <lineage>
        <taxon>Bacteria</taxon>
        <taxon>Bacillati</taxon>
        <taxon>Cyanobacteriota</taxon>
        <taxon>Cyanophyceae</taxon>
        <taxon>Nodosilineales</taxon>
        <taxon>Cymatolegaceae</taxon>
        <taxon>Dactylococcopsis</taxon>
    </lineage>
</organism>
<dbReference type="PATRIC" id="fig|13035.3.peg.3677"/>
<dbReference type="HOGENOM" id="CLU_177114_1_0_3"/>
<dbReference type="Gene3D" id="3.30.2020.40">
    <property type="entry name" value="Uncharacterised protein PF10387, DUF2442"/>
    <property type="match status" value="1"/>
</dbReference>
<dbReference type="eggNOG" id="ENOG5032YT2">
    <property type="taxonomic scope" value="Bacteria"/>
</dbReference>
<dbReference type="AlphaFoldDB" id="K9YZN8"/>
<evidence type="ECO:0000313" key="1">
    <source>
        <dbReference type="EMBL" id="AFZ51765.1"/>
    </source>
</evidence>
<dbReference type="Pfam" id="PF10387">
    <property type="entry name" value="DUF2442"/>
    <property type="match status" value="1"/>
</dbReference>
<dbReference type="OrthoDB" id="337884at2"/>
<evidence type="ECO:0008006" key="3">
    <source>
        <dbReference type="Google" id="ProtNLM"/>
    </source>
</evidence>
<name>K9YZN8_DACS8</name>
<gene>
    <name evidence="1" type="ORF">Dacsa_3246</name>
</gene>
<protein>
    <recommendedName>
        <fullName evidence="3">DUF2442 domain-containing protein</fullName>
    </recommendedName>
</protein>
<sequence length="80" mass="9007">MSILKVEKTPLAQTVRFTEDDLIIDLVDGRKISAPLLWFPKLANATQEQLEKYEILGDGEGIHWLDIDEDLSVEGLLNGK</sequence>
<dbReference type="STRING" id="13035.Dacsa_3246"/>
<dbReference type="Proteomes" id="UP000010482">
    <property type="component" value="Chromosome"/>
</dbReference>